<dbReference type="PANTHER" id="PTHR11469:SF1">
    <property type="entry name" value="GLUCOSE-6-PHOSPHATE ISOMERASE"/>
    <property type="match status" value="1"/>
</dbReference>
<dbReference type="EMBL" id="DVMH01000022">
    <property type="protein sequence ID" value="HIU10489.1"/>
    <property type="molecule type" value="Genomic_DNA"/>
</dbReference>
<protein>
    <recommendedName>
        <fullName evidence="4">Glucose-6-phosphate isomerase</fullName>
        <shortName evidence="4">GPI</shortName>
        <ecNumber evidence="4">5.3.1.9</ecNumber>
    </recommendedName>
    <alternativeName>
        <fullName evidence="4">Phosphoglucose isomerase</fullName>
        <shortName evidence="4">PGI</shortName>
    </alternativeName>
    <alternativeName>
        <fullName evidence="4">Phosphohexose isomerase</fullName>
        <shortName evidence="4">PHI</shortName>
    </alternativeName>
</protein>
<dbReference type="Proteomes" id="UP000824124">
    <property type="component" value="Unassembled WGS sequence"/>
</dbReference>
<dbReference type="InterPro" id="IPR035482">
    <property type="entry name" value="SIS_PGI_2"/>
</dbReference>
<evidence type="ECO:0000256" key="1">
    <source>
        <dbReference type="ARBA" id="ARBA00022432"/>
    </source>
</evidence>
<keyword evidence="2 4" id="KW-0324">Glycolysis</keyword>
<dbReference type="SUPFAM" id="SSF53697">
    <property type="entry name" value="SIS domain"/>
    <property type="match status" value="1"/>
</dbReference>
<evidence type="ECO:0000313" key="6">
    <source>
        <dbReference type="EMBL" id="HIU10489.1"/>
    </source>
</evidence>
<evidence type="ECO:0000256" key="2">
    <source>
        <dbReference type="ARBA" id="ARBA00023152"/>
    </source>
</evidence>
<dbReference type="PANTHER" id="PTHR11469">
    <property type="entry name" value="GLUCOSE-6-PHOSPHATE ISOMERASE"/>
    <property type="match status" value="1"/>
</dbReference>
<dbReference type="GO" id="GO:0048029">
    <property type="term" value="F:monosaccharide binding"/>
    <property type="evidence" value="ECO:0007669"/>
    <property type="project" value="TreeGrafter"/>
</dbReference>
<evidence type="ECO:0000256" key="5">
    <source>
        <dbReference type="RuleBase" id="RU000612"/>
    </source>
</evidence>
<keyword evidence="3 4" id="KW-0413">Isomerase</keyword>
<sequence>MKITDKPNWQLYLDEASGLALDFGGLRQPLDLAAYAEKCEHALAAMQSLEAGAIANPDEGRMVGHYWLRRPEIAPTLQIAAEITETQQKISDFVQKIHTGAIVGCTGHPFTQVLVIGIGGSSLGPVFVSQALKSQQDKMRLYFIDNTDPDGMDSVFAAIGGHDALAQTLVIVISKSGGTIETQNALVETQAMFASEGLDFYANAVRITQRGSGFDTAPDAEKWLAAFPMWNWVGGRTSVLSAVGLLPLALQGVDTGALLAGAAVCDELGRAEPAANPSLLLALFWLSETRGEGGSLLAVLPYKDRLMLLAKYLQQLVMESLGKEFDLAGREVRQGLAVLGNKGSSDQHSYVQQLVAGPRNAFVVFIEALSDREGASPVVREASTSGDYLQAFLLGTNQALYDHGQSSVIITVPEVSAYYVGMLIALFERAVGFYADFVGVNAYHQPAVEFGKKAAGDIISLKNQAYQYLAARPGEAYDAAALAGLLGASERQLWHILRHLAANHAEISEQHGGFLYVSE</sequence>
<feature type="active site" evidence="4">
    <location>
        <position position="348"/>
    </location>
</feature>
<comment type="function">
    <text evidence="4">Catalyzes the reversible isomerization of glucose-6-phosphate to fructose-6-phosphate.</text>
</comment>
<comment type="subcellular location">
    <subcellularLocation>
        <location evidence="4">Cytoplasm</location>
    </subcellularLocation>
</comment>
<organism evidence="6 7">
    <name type="scientific">Candidatus Avidehalobacter gallistercoris</name>
    <dbReference type="NCBI Taxonomy" id="2840694"/>
    <lineage>
        <taxon>Bacteria</taxon>
        <taxon>Bacillati</taxon>
        <taxon>Bacillota</taxon>
        <taxon>Clostridia</taxon>
        <taxon>Eubacteriales</taxon>
        <taxon>Peptococcaceae</taxon>
        <taxon>Peptococcaceae incertae sedis</taxon>
        <taxon>Candidatus Avidehalobacter</taxon>
    </lineage>
</organism>
<dbReference type="PRINTS" id="PR00662">
    <property type="entry name" value="G6PISOMERASE"/>
</dbReference>
<dbReference type="InterPro" id="IPR001672">
    <property type="entry name" value="G6P_Isomerase"/>
</dbReference>
<proteinExistence type="inferred from homology"/>
<evidence type="ECO:0000313" key="7">
    <source>
        <dbReference type="Proteomes" id="UP000824124"/>
    </source>
</evidence>
<dbReference type="HAMAP" id="MF_00473">
    <property type="entry name" value="G6P_isomerase"/>
    <property type="match status" value="1"/>
</dbReference>
<comment type="pathway">
    <text evidence="4 5">Carbohydrate degradation; glycolysis; D-glyceraldehyde 3-phosphate and glycerone phosphate from D-glucose: step 2/4.</text>
</comment>
<dbReference type="GO" id="GO:0005829">
    <property type="term" value="C:cytosol"/>
    <property type="evidence" value="ECO:0007669"/>
    <property type="project" value="TreeGrafter"/>
</dbReference>
<reference evidence="6" key="1">
    <citation type="submission" date="2020-10" db="EMBL/GenBank/DDBJ databases">
        <authorList>
            <person name="Gilroy R."/>
        </authorList>
    </citation>
    <scope>NUCLEOTIDE SEQUENCE</scope>
    <source>
        <strain evidence="6">2830</strain>
    </source>
</reference>
<dbReference type="PROSITE" id="PS51463">
    <property type="entry name" value="P_GLUCOSE_ISOMERASE_3"/>
    <property type="match status" value="1"/>
</dbReference>
<dbReference type="AlphaFoldDB" id="A0A9D1HJZ1"/>
<dbReference type="Gene3D" id="3.40.50.10490">
    <property type="entry name" value="Glucose-6-phosphate isomerase like protein, domain 1"/>
    <property type="match status" value="2"/>
</dbReference>
<name>A0A9D1HJZ1_9FIRM</name>
<comment type="caution">
    <text evidence="6">The sequence shown here is derived from an EMBL/GenBank/DDBJ whole genome shotgun (WGS) entry which is preliminary data.</text>
</comment>
<dbReference type="Pfam" id="PF00342">
    <property type="entry name" value="PGI"/>
    <property type="match status" value="1"/>
</dbReference>
<comment type="catalytic activity">
    <reaction evidence="4 5">
        <text>alpha-D-glucose 6-phosphate = beta-D-fructose 6-phosphate</text>
        <dbReference type="Rhea" id="RHEA:11816"/>
        <dbReference type="ChEBI" id="CHEBI:57634"/>
        <dbReference type="ChEBI" id="CHEBI:58225"/>
        <dbReference type="EC" id="5.3.1.9"/>
    </reaction>
</comment>
<dbReference type="GO" id="GO:0004347">
    <property type="term" value="F:glucose-6-phosphate isomerase activity"/>
    <property type="evidence" value="ECO:0007669"/>
    <property type="project" value="UniProtKB-UniRule"/>
</dbReference>
<dbReference type="InterPro" id="IPR046348">
    <property type="entry name" value="SIS_dom_sf"/>
</dbReference>
<comment type="similarity">
    <text evidence="4 5">Belongs to the GPI family.</text>
</comment>
<comment type="pathway">
    <text evidence="4">Carbohydrate biosynthesis; gluconeogenesis.</text>
</comment>
<keyword evidence="1 4" id="KW-0312">Gluconeogenesis</keyword>
<gene>
    <name evidence="4 6" type="primary">pgi</name>
    <name evidence="6" type="ORF">IAB00_04480</name>
</gene>
<accession>A0A9D1HJZ1</accession>
<reference evidence="6" key="2">
    <citation type="journal article" date="2021" name="PeerJ">
        <title>Extensive microbial diversity within the chicken gut microbiome revealed by metagenomics and culture.</title>
        <authorList>
            <person name="Gilroy R."/>
            <person name="Ravi A."/>
            <person name="Getino M."/>
            <person name="Pursley I."/>
            <person name="Horton D.L."/>
            <person name="Alikhan N.F."/>
            <person name="Baker D."/>
            <person name="Gharbi K."/>
            <person name="Hall N."/>
            <person name="Watson M."/>
            <person name="Adriaenssens E.M."/>
            <person name="Foster-Nyarko E."/>
            <person name="Jarju S."/>
            <person name="Secka A."/>
            <person name="Antonio M."/>
            <person name="Oren A."/>
            <person name="Chaudhuri R.R."/>
            <person name="La Ragione R."/>
            <person name="Hildebrand F."/>
            <person name="Pallen M.J."/>
        </authorList>
    </citation>
    <scope>NUCLEOTIDE SEQUENCE</scope>
    <source>
        <strain evidence="6">2830</strain>
    </source>
</reference>
<dbReference type="InterPro" id="IPR035476">
    <property type="entry name" value="SIS_PGI_1"/>
</dbReference>
<dbReference type="GO" id="GO:0051156">
    <property type="term" value="P:glucose 6-phosphate metabolic process"/>
    <property type="evidence" value="ECO:0007669"/>
    <property type="project" value="TreeGrafter"/>
</dbReference>
<dbReference type="CDD" id="cd05015">
    <property type="entry name" value="SIS_PGI_1"/>
    <property type="match status" value="1"/>
</dbReference>
<dbReference type="FunFam" id="3.40.50.10490:FF:000021">
    <property type="entry name" value="Glucose-6-phosphate isomerase"/>
    <property type="match status" value="1"/>
</dbReference>
<dbReference type="GO" id="GO:0006094">
    <property type="term" value="P:gluconeogenesis"/>
    <property type="evidence" value="ECO:0007669"/>
    <property type="project" value="UniProtKB-UniRule"/>
</dbReference>
<feature type="active site" description="Proton donor" evidence="4">
    <location>
        <position position="319"/>
    </location>
</feature>
<feature type="active site" evidence="4">
    <location>
        <position position="452"/>
    </location>
</feature>
<evidence type="ECO:0000256" key="4">
    <source>
        <dbReference type="HAMAP-Rule" id="MF_00473"/>
    </source>
</evidence>
<dbReference type="CDD" id="cd05016">
    <property type="entry name" value="SIS_PGI_2"/>
    <property type="match status" value="1"/>
</dbReference>
<evidence type="ECO:0000256" key="3">
    <source>
        <dbReference type="ARBA" id="ARBA00023235"/>
    </source>
</evidence>
<dbReference type="EC" id="5.3.1.9" evidence="4"/>
<keyword evidence="4" id="KW-0963">Cytoplasm</keyword>
<dbReference type="GO" id="GO:0097367">
    <property type="term" value="F:carbohydrate derivative binding"/>
    <property type="evidence" value="ECO:0007669"/>
    <property type="project" value="InterPro"/>
</dbReference>
<dbReference type="GO" id="GO:0006096">
    <property type="term" value="P:glycolytic process"/>
    <property type="evidence" value="ECO:0007669"/>
    <property type="project" value="UniProtKB-UniRule"/>
</dbReference>